<dbReference type="EMBL" id="HBUF01070843">
    <property type="protein sequence ID" value="CAG6629460.1"/>
    <property type="molecule type" value="Transcribed_RNA"/>
</dbReference>
<reference evidence="2" key="1">
    <citation type="submission" date="2021-05" db="EMBL/GenBank/DDBJ databases">
        <authorList>
            <person name="Alioto T."/>
            <person name="Alioto T."/>
            <person name="Gomez Garrido J."/>
        </authorList>
    </citation>
    <scope>NUCLEOTIDE SEQUENCE</scope>
</reference>
<evidence type="ECO:0000313" key="2">
    <source>
        <dbReference type="EMBL" id="CAG6629460.1"/>
    </source>
</evidence>
<keyword evidence="1" id="KW-1133">Transmembrane helix</keyword>
<accession>A0A8D8QDD3</accession>
<organism evidence="2">
    <name type="scientific">Cacopsylla melanoneura</name>
    <dbReference type="NCBI Taxonomy" id="428564"/>
    <lineage>
        <taxon>Eukaryota</taxon>
        <taxon>Metazoa</taxon>
        <taxon>Ecdysozoa</taxon>
        <taxon>Arthropoda</taxon>
        <taxon>Hexapoda</taxon>
        <taxon>Insecta</taxon>
        <taxon>Pterygota</taxon>
        <taxon>Neoptera</taxon>
        <taxon>Paraneoptera</taxon>
        <taxon>Hemiptera</taxon>
        <taxon>Sternorrhyncha</taxon>
        <taxon>Psylloidea</taxon>
        <taxon>Psyllidae</taxon>
        <taxon>Psyllinae</taxon>
        <taxon>Cacopsylla</taxon>
    </lineage>
</organism>
<protein>
    <submittedName>
        <fullName evidence="2">Uncharacterized protein</fullName>
    </submittedName>
</protein>
<dbReference type="AlphaFoldDB" id="A0A8D8QDD3"/>
<name>A0A8D8QDD3_9HEMI</name>
<sequence length="102" mass="11556">MSFLFIFSSIFILGTSLLLILLLHFILLFYTFLLFFCLFYPSSLLFLFYLSSLSASCSYSPGFHFLMVSPPLSLISTIAFSSTYLTIILLIILASIHLVSIF</sequence>
<feature type="transmembrane region" description="Helical" evidence="1">
    <location>
        <begin position="72"/>
        <end position="99"/>
    </location>
</feature>
<feature type="transmembrane region" description="Helical" evidence="1">
    <location>
        <begin position="32"/>
        <end position="52"/>
    </location>
</feature>
<keyword evidence="1" id="KW-0812">Transmembrane</keyword>
<feature type="transmembrane region" description="Helical" evidence="1">
    <location>
        <begin position="6"/>
        <end position="25"/>
    </location>
</feature>
<evidence type="ECO:0000256" key="1">
    <source>
        <dbReference type="SAM" id="Phobius"/>
    </source>
</evidence>
<keyword evidence="1" id="KW-0472">Membrane</keyword>
<proteinExistence type="predicted"/>